<dbReference type="PANTHER" id="PTHR47268:SF4">
    <property type="entry name" value="ACYLPHOSPHATASE"/>
    <property type="match status" value="1"/>
</dbReference>
<evidence type="ECO:0000313" key="9">
    <source>
        <dbReference type="EMBL" id="SET19841.1"/>
    </source>
</evidence>
<dbReference type="InterPro" id="IPR036046">
    <property type="entry name" value="Acylphosphatase-like_dom_sf"/>
</dbReference>
<dbReference type="PROSITE" id="PS00151">
    <property type="entry name" value="ACYLPHOSPHATASE_2"/>
    <property type="match status" value="1"/>
</dbReference>
<sequence length="90" mass="10147">MKVTQRAFVTGKVQGVGFRYQTKTHAISLNLVGYAMNLEDGSVEVCVTGEEQNIQSLFDWIKNIGPQFARVDKVLIEPARLKEFNQFAIL</sequence>
<protein>
    <recommendedName>
        <fullName evidence="3 5">Acylphosphatase</fullName>
        <ecNumber evidence="2 5">3.6.1.7</ecNumber>
    </recommendedName>
</protein>
<evidence type="ECO:0000256" key="1">
    <source>
        <dbReference type="ARBA" id="ARBA00005614"/>
    </source>
</evidence>
<keyword evidence="10" id="KW-1185">Reference proteome</keyword>
<dbReference type="Pfam" id="PF00708">
    <property type="entry name" value="Acylphosphatase"/>
    <property type="match status" value="1"/>
</dbReference>
<comment type="catalytic activity">
    <reaction evidence="4 5 6">
        <text>an acyl phosphate + H2O = a carboxylate + phosphate + H(+)</text>
        <dbReference type="Rhea" id="RHEA:14965"/>
        <dbReference type="ChEBI" id="CHEBI:15377"/>
        <dbReference type="ChEBI" id="CHEBI:15378"/>
        <dbReference type="ChEBI" id="CHEBI:29067"/>
        <dbReference type="ChEBI" id="CHEBI:43474"/>
        <dbReference type="ChEBI" id="CHEBI:59918"/>
        <dbReference type="EC" id="3.6.1.7"/>
    </reaction>
</comment>
<evidence type="ECO:0000256" key="6">
    <source>
        <dbReference type="RuleBase" id="RU000553"/>
    </source>
</evidence>
<keyword evidence="5 6" id="KW-0378">Hydrolase</keyword>
<dbReference type="PANTHER" id="PTHR47268">
    <property type="entry name" value="ACYLPHOSPHATASE"/>
    <property type="match status" value="1"/>
</dbReference>
<comment type="similarity">
    <text evidence="1 7">Belongs to the acylphosphatase family.</text>
</comment>
<dbReference type="OrthoDB" id="5295388at2"/>
<dbReference type="Gene3D" id="3.30.70.100">
    <property type="match status" value="1"/>
</dbReference>
<evidence type="ECO:0000256" key="7">
    <source>
        <dbReference type="RuleBase" id="RU004168"/>
    </source>
</evidence>
<dbReference type="EMBL" id="FOHV01000011">
    <property type="protein sequence ID" value="SET19841.1"/>
    <property type="molecule type" value="Genomic_DNA"/>
</dbReference>
<feature type="active site" evidence="5">
    <location>
        <position position="37"/>
    </location>
</feature>
<gene>
    <name evidence="9" type="ORF">SAMN02583745_01647</name>
</gene>
<dbReference type="SUPFAM" id="SSF54975">
    <property type="entry name" value="Acylphosphatase/BLUF domain-like"/>
    <property type="match status" value="1"/>
</dbReference>
<evidence type="ECO:0000256" key="4">
    <source>
        <dbReference type="ARBA" id="ARBA00047645"/>
    </source>
</evidence>
<dbReference type="AlphaFoldDB" id="A0A1I0CKA5"/>
<dbReference type="STRING" id="1123402.SAMN02583745_01647"/>
<dbReference type="InterPro" id="IPR020456">
    <property type="entry name" value="Acylphosphatase"/>
</dbReference>
<dbReference type="RefSeq" id="WP_093319553.1">
    <property type="nucleotide sequence ID" value="NZ_FOHV01000011.1"/>
</dbReference>
<evidence type="ECO:0000313" key="10">
    <source>
        <dbReference type="Proteomes" id="UP000242642"/>
    </source>
</evidence>
<proteinExistence type="inferred from homology"/>
<dbReference type="EC" id="3.6.1.7" evidence="2 5"/>
<dbReference type="Proteomes" id="UP000242642">
    <property type="component" value="Unassembled WGS sequence"/>
</dbReference>
<dbReference type="NCBIfam" id="NF011000">
    <property type="entry name" value="PRK14426.1"/>
    <property type="match status" value="1"/>
</dbReference>
<evidence type="ECO:0000256" key="3">
    <source>
        <dbReference type="ARBA" id="ARBA00015991"/>
    </source>
</evidence>
<dbReference type="PROSITE" id="PS51160">
    <property type="entry name" value="ACYLPHOSPHATASE_3"/>
    <property type="match status" value="1"/>
</dbReference>
<dbReference type="PROSITE" id="PS00150">
    <property type="entry name" value="ACYLPHOSPHATASE_1"/>
    <property type="match status" value="1"/>
</dbReference>
<dbReference type="PRINTS" id="PR00112">
    <property type="entry name" value="ACYLPHPHTASE"/>
</dbReference>
<name>A0A1I0CKA5_9GAMM</name>
<organism evidence="9 10">
    <name type="scientific">Thorsellia anophelis DSM 18579</name>
    <dbReference type="NCBI Taxonomy" id="1123402"/>
    <lineage>
        <taxon>Bacteria</taxon>
        <taxon>Pseudomonadati</taxon>
        <taxon>Pseudomonadota</taxon>
        <taxon>Gammaproteobacteria</taxon>
        <taxon>Enterobacterales</taxon>
        <taxon>Thorselliaceae</taxon>
        <taxon>Thorsellia</taxon>
    </lineage>
</organism>
<feature type="domain" description="Acylphosphatase-like" evidence="8">
    <location>
        <begin position="4"/>
        <end position="90"/>
    </location>
</feature>
<evidence type="ECO:0000259" key="8">
    <source>
        <dbReference type="PROSITE" id="PS51160"/>
    </source>
</evidence>
<reference evidence="10" key="1">
    <citation type="submission" date="2016-10" db="EMBL/GenBank/DDBJ databases">
        <authorList>
            <person name="Varghese N."/>
            <person name="Submissions S."/>
        </authorList>
    </citation>
    <scope>NUCLEOTIDE SEQUENCE [LARGE SCALE GENOMIC DNA]</scope>
    <source>
        <strain evidence="10">DSM 18579</strain>
    </source>
</reference>
<evidence type="ECO:0000256" key="2">
    <source>
        <dbReference type="ARBA" id="ARBA00012150"/>
    </source>
</evidence>
<evidence type="ECO:0000256" key="5">
    <source>
        <dbReference type="PROSITE-ProRule" id="PRU00520"/>
    </source>
</evidence>
<dbReference type="InterPro" id="IPR001792">
    <property type="entry name" value="Acylphosphatase-like_dom"/>
</dbReference>
<dbReference type="GO" id="GO:0003998">
    <property type="term" value="F:acylphosphatase activity"/>
    <property type="evidence" value="ECO:0007669"/>
    <property type="project" value="UniProtKB-EC"/>
</dbReference>
<accession>A0A1I0CKA5</accession>
<feature type="active site" evidence="5">
    <location>
        <position position="19"/>
    </location>
</feature>
<dbReference type="InterPro" id="IPR017968">
    <property type="entry name" value="Acylphosphatase_CS"/>
</dbReference>